<sequence length="186" mass="22169">MYFETIKCDDYEVFNLEYHQKRIAKTVGLNINLSEYVYPISNKLLRCKLIYDETGILEVNYFEYKKRDIKTFKLVYDENIEYSKKYLNRKSLDELYTKKENYDEIIIIKDGFISDTSIANIAIFYDNKWLTPKKPLLEGTTRTRLIEEGKLQEKDISIKMLQKCEKLALMNAMIGFDAIENYSFFS</sequence>
<proteinExistence type="predicted"/>
<organism evidence="1 2">
    <name type="scientific">Arcobacter roscoffensis</name>
    <dbReference type="NCBI Taxonomy" id="2961520"/>
    <lineage>
        <taxon>Bacteria</taxon>
        <taxon>Pseudomonadati</taxon>
        <taxon>Campylobacterota</taxon>
        <taxon>Epsilonproteobacteria</taxon>
        <taxon>Campylobacterales</taxon>
        <taxon>Arcobacteraceae</taxon>
        <taxon>Arcobacter</taxon>
    </lineage>
</organism>
<gene>
    <name evidence="1" type="ORF">NJU99_13065</name>
</gene>
<keyword evidence="1" id="KW-0032">Aminotransferase</keyword>
<dbReference type="RefSeq" id="WP_254576346.1">
    <property type="nucleotide sequence ID" value="NZ_CP100595.1"/>
</dbReference>
<dbReference type="InterPro" id="IPR001544">
    <property type="entry name" value="Aminotrans_IV"/>
</dbReference>
<dbReference type="Pfam" id="PF01063">
    <property type="entry name" value="Aminotran_4"/>
    <property type="match status" value="1"/>
</dbReference>
<dbReference type="EMBL" id="CP100595">
    <property type="protein sequence ID" value="UTJ06166.1"/>
    <property type="molecule type" value="Genomic_DNA"/>
</dbReference>
<evidence type="ECO:0000313" key="1">
    <source>
        <dbReference type="EMBL" id="UTJ06166.1"/>
    </source>
</evidence>
<dbReference type="Gene3D" id="3.20.10.10">
    <property type="entry name" value="D-amino Acid Aminotransferase, subunit A, domain 2"/>
    <property type="match status" value="1"/>
</dbReference>
<reference evidence="1" key="1">
    <citation type="submission" date="2022-07" db="EMBL/GenBank/DDBJ databases">
        <title>Arcobacter roscoffensis sp. nov., a marine bacterium isolated from coastal seawater collected from Roscoff, France.</title>
        <authorList>
            <person name="Pascual J."/>
            <person name="Lepeaux C."/>
            <person name="Methner A."/>
            <person name="Overmann J."/>
        </authorList>
    </citation>
    <scope>NUCLEOTIDE SEQUENCE</scope>
    <source>
        <strain evidence="1">ARW1-2F2</strain>
    </source>
</reference>
<dbReference type="SUPFAM" id="SSF56752">
    <property type="entry name" value="D-aminoacid aminotransferase-like PLP-dependent enzymes"/>
    <property type="match status" value="1"/>
</dbReference>
<name>A0ABY5E1V0_9BACT</name>
<accession>A0ABY5E1V0</accession>
<protein>
    <submittedName>
        <fullName evidence="1">Aminotransferase class IV family protein</fullName>
    </submittedName>
</protein>
<dbReference type="GO" id="GO:0008483">
    <property type="term" value="F:transaminase activity"/>
    <property type="evidence" value="ECO:0007669"/>
    <property type="project" value="UniProtKB-KW"/>
</dbReference>
<dbReference type="InterPro" id="IPR043132">
    <property type="entry name" value="BCAT-like_C"/>
</dbReference>
<evidence type="ECO:0000313" key="2">
    <source>
        <dbReference type="Proteomes" id="UP001060012"/>
    </source>
</evidence>
<dbReference type="Proteomes" id="UP001060012">
    <property type="component" value="Chromosome"/>
</dbReference>
<keyword evidence="1" id="KW-0808">Transferase</keyword>
<keyword evidence="2" id="KW-1185">Reference proteome</keyword>
<dbReference type="Gene3D" id="3.30.470.10">
    <property type="match status" value="1"/>
</dbReference>
<dbReference type="InterPro" id="IPR036038">
    <property type="entry name" value="Aminotransferase-like"/>
</dbReference>
<dbReference type="InterPro" id="IPR043131">
    <property type="entry name" value="BCAT-like_N"/>
</dbReference>